<dbReference type="Pfam" id="PF26018">
    <property type="entry name" value="BSH_RND_rel"/>
    <property type="match status" value="1"/>
</dbReference>
<feature type="domain" description="RND related barrel-sandwich hybrid" evidence="3">
    <location>
        <begin position="71"/>
        <end position="215"/>
    </location>
</feature>
<proteinExistence type="predicted"/>
<feature type="transmembrane region" description="Helical" evidence="1">
    <location>
        <begin position="21"/>
        <end position="42"/>
    </location>
</feature>
<evidence type="ECO:0000313" key="5">
    <source>
        <dbReference type="Proteomes" id="UP000886883"/>
    </source>
</evidence>
<evidence type="ECO:0000259" key="3">
    <source>
        <dbReference type="Pfam" id="PF26018"/>
    </source>
</evidence>
<keyword evidence="1" id="KW-0812">Transmembrane</keyword>
<keyword evidence="1" id="KW-0472">Membrane</keyword>
<evidence type="ECO:0000259" key="2">
    <source>
        <dbReference type="Pfam" id="PF26011"/>
    </source>
</evidence>
<comment type="caution">
    <text evidence="4">The sequence shown here is derived from an EMBL/GenBank/DDBJ whole genome shotgun (WGS) entry which is preliminary data.</text>
</comment>
<dbReference type="Pfam" id="PF26011">
    <property type="entry name" value="Beta-barrel_RND_rel"/>
    <property type="match status" value="1"/>
</dbReference>
<evidence type="ECO:0008006" key="6">
    <source>
        <dbReference type="Google" id="ProtNLM"/>
    </source>
</evidence>
<evidence type="ECO:0000256" key="1">
    <source>
        <dbReference type="SAM" id="Phobius"/>
    </source>
</evidence>
<name>A0A9D2MRC5_9FIRM</name>
<dbReference type="AlphaFoldDB" id="A0A9D2MRC5"/>
<evidence type="ECO:0000313" key="4">
    <source>
        <dbReference type="EMBL" id="HJB90205.1"/>
    </source>
</evidence>
<reference evidence="4" key="2">
    <citation type="submission" date="2021-04" db="EMBL/GenBank/DDBJ databases">
        <authorList>
            <person name="Gilroy R."/>
        </authorList>
    </citation>
    <scope>NUCLEOTIDE SEQUENCE</scope>
    <source>
        <strain evidence="4">USAMLcec3-2134</strain>
    </source>
</reference>
<reference evidence="4" key="1">
    <citation type="journal article" date="2021" name="PeerJ">
        <title>Extensive microbial diversity within the chicken gut microbiome revealed by metagenomics and culture.</title>
        <authorList>
            <person name="Gilroy R."/>
            <person name="Ravi A."/>
            <person name="Getino M."/>
            <person name="Pursley I."/>
            <person name="Horton D.L."/>
            <person name="Alikhan N.F."/>
            <person name="Baker D."/>
            <person name="Gharbi K."/>
            <person name="Hall N."/>
            <person name="Watson M."/>
            <person name="Adriaenssens E.M."/>
            <person name="Foster-Nyarko E."/>
            <person name="Jarju S."/>
            <person name="Secka A."/>
            <person name="Antonio M."/>
            <person name="Oren A."/>
            <person name="Chaudhuri R.R."/>
            <person name="La Ragione R."/>
            <person name="Hildebrand F."/>
            <person name="Pallen M.J."/>
        </authorList>
    </citation>
    <scope>NUCLEOTIDE SEQUENCE</scope>
    <source>
        <strain evidence="4">USAMLcec3-2134</strain>
    </source>
</reference>
<feature type="domain" description="RND related beta-barrel" evidence="2">
    <location>
        <begin position="244"/>
        <end position="315"/>
    </location>
</feature>
<organism evidence="4 5">
    <name type="scientific">Candidatus Eisenbergiella merdigallinarum</name>
    <dbReference type="NCBI Taxonomy" id="2838552"/>
    <lineage>
        <taxon>Bacteria</taxon>
        <taxon>Bacillati</taxon>
        <taxon>Bacillota</taxon>
        <taxon>Clostridia</taxon>
        <taxon>Lachnospirales</taxon>
        <taxon>Lachnospiraceae</taxon>
        <taxon>Eisenbergiella</taxon>
    </lineage>
</organism>
<protein>
    <recommendedName>
        <fullName evidence="6">Membrane fusion protein</fullName>
    </recommendedName>
</protein>
<accession>A0A9D2MRC5</accession>
<sequence>MEREHQNGNIRQYRKPLNINLGIIIFGAIFLYITICVCMYFFNSKHIRSYTVQVGTLSEDNVYTGIALRSETVVTSDYSGYINYYAREGERVGSGQLVCTVDESGQLKEILDEQNADSSSLSETDLRQLQSDIVSYCSRFSSSDFQSVYDFKYDLEGTVLKLANINVLENMSSINSGSSQPVNLCNAPQSGIIAYAVDGYEDRRPEDIVKADFDQEAYEKTQLISNELVSGQDPLYKLSTSENWSLVIQVDRATAARLEEAEYVRVRFLKNQYESNGAVTILDKGDEGVFAQLDFNNSMITFVTDRFLDIELITDSEDGLKVPLSAIVEKEFFLLPKEYVTKGGNSGENGVLREVAGENGALTTEFVPTQLYQETDEEYYVDDTMLRAGDHLVLPDSTETFTVSKTGSLIGVYNINKGYADFKIVSILGQNEEYAIVQPNTTYGLSAYDHIVLDAEAIQKDDEIVY</sequence>
<dbReference type="InterPro" id="IPR058709">
    <property type="entry name" value="BSH_RND-rel"/>
</dbReference>
<gene>
    <name evidence="4" type="ORF">H9763_01925</name>
</gene>
<dbReference type="Proteomes" id="UP000886883">
    <property type="component" value="Unassembled WGS sequence"/>
</dbReference>
<dbReference type="EMBL" id="DWXE01000006">
    <property type="protein sequence ID" value="HJB90205.1"/>
    <property type="molecule type" value="Genomic_DNA"/>
</dbReference>
<keyword evidence="1" id="KW-1133">Transmembrane helix</keyword>
<dbReference type="InterPro" id="IPR058729">
    <property type="entry name" value="Beta-barrel_RND-rel"/>
</dbReference>